<feature type="region of interest" description="Disordered" evidence="3">
    <location>
        <begin position="338"/>
        <end position="360"/>
    </location>
</feature>
<organism evidence="4 5">
    <name type="scientific">Gregarina niphandrodes</name>
    <name type="common">Septate eugregarine</name>
    <dbReference type="NCBI Taxonomy" id="110365"/>
    <lineage>
        <taxon>Eukaryota</taxon>
        <taxon>Sar</taxon>
        <taxon>Alveolata</taxon>
        <taxon>Apicomplexa</taxon>
        <taxon>Conoidasida</taxon>
        <taxon>Gregarinasina</taxon>
        <taxon>Eugregarinorida</taxon>
        <taxon>Gregarinidae</taxon>
        <taxon>Gregarina</taxon>
    </lineage>
</organism>
<dbReference type="InterPro" id="IPR036770">
    <property type="entry name" value="Ankyrin_rpt-contain_sf"/>
</dbReference>
<keyword evidence="2" id="KW-0040">ANK repeat</keyword>
<reference evidence="4" key="1">
    <citation type="submission" date="2013-12" db="EMBL/GenBank/DDBJ databases">
        <authorList>
            <person name="Omoto C.K."/>
            <person name="Sibley D."/>
            <person name="Venepally P."/>
            <person name="Hadjithomas M."/>
            <person name="Karamycheva S."/>
            <person name="Brunk B."/>
            <person name="Roos D."/>
            <person name="Caler E."/>
            <person name="Lorenzi H."/>
        </authorList>
    </citation>
    <scope>NUCLEOTIDE SEQUENCE</scope>
</reference>
<dbReference type="AlphaFoldDB" id="A0A023BCR3"/>
<dbReference type="PANTHER" id="PTHR24198">
    <property type="entry name" value="ANKYRIN REPEAT AND PROTEIN KINASE DOMAIN-CONTAINING PROTEIN"/>
    <property type="match status" value="1"/>
</dbReference>
<protein>
    <submittedName>
        <fullName evidence="4">Ankyrin repeat protein</fullName>
    </submittedName>
</protein>
<evidence type="ECO:0000313" key="5">
    <source>
        <dbReference type="Proteomes" id="UP000019763"/>
    </source>
</evidence>
<keyword evidence="5" id="KW-1185">Reference proteome</keyword>
<evidence type="ECO:0000256" key="2">
    <source>
        <dbReference type="ARBA" id="ARBA00023043"/>
    </source>
</evidence>
<dbReference type="GeneID" id="22910784"/>
<keyword evidence="1" id="KW-0677">Repeat</keyword>
<dbReference type="Proteomes" id="UP000019763">
    <property type="component" value="Unassembled WGS sequence"/>
</dbReference>
<dbReference type="EMBL" id="AFNH02000105">
    <property type="protein sequence ID" value="EZG83640.1"/>
    <property type="molecule type" value="Genomic_DNA"/>
</dbReference>
<gene>
    <name evidence="4" type="ORF">GNI_014310</name>
</gene>
<name>A0A023BCR3_GRENI</name>
<feature type="compositionally biased region" description="Low complexity" evidence="3">
    <location>
        <begin position="347"/>
        <end position="360"/>
    </location>
</feature>
<dbReference type="SMART" id="SM00248">
    <property type="entry name" value="ANK"/>
    <property type="match status" value="4"/>
</dbReference>
<proteinExistence type="predicted"/>
<sequence length="532" mass="59805">MVTRLDDVWPLIRFWALLKFRPEWYLGLAASVERYEEVWEYLERNPVNWESLATELIRLKRLDVMESFLGHCRYGPCVLDGLLGSGCSLLIRLINDADLRTLECILRCAKTYYDGDFMSKFSYVVLRTVSRGLTDVWNLFYEAGFHPITADDDYLSPLAVACRTQQWPLVSVMLRQQHAIMCNLGKVLLPDRDLPATECPPVVGERTITGRELQLEDKTWHSVLSSGRYDLWSQMVRVGLRPPGLMRWNGDSGKSWLMMAVESCDASAVRFVLGHYPLELHWVNSDGENVSHYAVRSYPRISLDVLELLLDSLVDFGQPDNQNRTGLFKIMDGGYPSVSAPPTPRESGPSTPSTCTPSTSLPSAAAKARRCVDGHSTCDCDSRHDCHHRALIKKVIQVSSVHVPSFFKACIFHPREVIQTFLDRGYPVLYTDAEGYSCLWHSARHGRYEITRLLLETAKAEIFAGKQDCSAQGRNNNESSNETPECNNRLAEILTAKTVSGKSALAACANETILQLLLEYAAPRETASSEGN</sequence>
<evidence type="ECO:0000256" key="1">
    <source>
        <dbReference type="ARBA" id="ARBA00022737"/>
    </source>
</evidence>
<dbReference type="PANTHER" id="PTHR24198:SF165">
    <property type="entry name" value="ANKYRIN REPEAT-CONTAINING PROTEIN-RELATED"/>
    <property type="match status" value="1"/>
</dbReference>
<dbReference type="RefSeq" id="XP_011128920.1">
    <property type="nucleotide sequence ID" value="XM_011130618.1"/>
</dbReference>
<evidence type="ECO:0000313" key="4">
    <source>
        <dbReference type="EMBL" id="EZG83640.1"/>
    </source>
</evidence>
<dbReference type="Gene3D" id="1.25.40.20">
    <property type="entry name" value="Ankyrin repeat-containing domain"/>
    <property type="match status" value="2"/>
</dbReference>
<comment type="caution">
    <text evidence="4">The sequence shown here is derived from an EMBL/GenBank/DDBJ whole genome shotgun (WGS) entry which is preliminary data.</text>
</comment>
<dbReference type="VEuPathDB" id="CryptoDB:GNI_014310"/>
<dbReference type="InterPro" id="IPR002110">
    <property type="entry name" value="Ankyrin_rpt"/>
</dbReference>
<accession>A0A023BCR3</accession>
<evidence type="ECO:0000256" key="3">
    <source>
        <dbReference type="SAM" id="MobiDB-lite"/>
    </source>
</evidence>
<dbReference type="SUPFAM" id="SSF48403">
    <property type="entry name" value="Ankyrin repeat"/>
    <property type="match status" value="1"/>
</dbReference>